<organism evidence="1 2">
    <name type="scientific">Saccharothrix violaceirubra</name>
    <dbReference type="NCBI Taxonomy" id="413306"/>
    <lineage>
        <taxon>Bacteria</taxon>
        <taxon>Bacillati</taxon>
        <taxon>Actinomycetota</taxon>
        <taxon>Actinomycetes</taxon>
        <taxon>Pseudonocardiales</taxon>
        <taxon>Pseudonocardiaceae</taxon>
        <taxon>Saccharothrix</taxon>
    </lineage>
</organism>
<dbReference type="EMBL" id="JACHJS010000001">
    <property type="protein sequence ID" value="MBB4966477.1"/>
    <property type="molecule type" value="Genomic_DNA"/>
</dbReference>
<protein>
    <submittedName>
        <fullName evidence="1">Uncharacterized protein</fullName>
    </submittedName>
</protein>
<accession>A0A7W7T5S4</accession>
<gene>
    <name evidence="1" type="ORF">F4559_003836</name>
</gene>
<dbReference type="RefSeq" id="WP_221447286.1">
    <property type="nucleotide sequence ID" value="NZ_BAABAI010000024.1"/>
</dbReference>
<keyword evidence="2" id="KW-1185">Reference proteome</keyword>
<comment type="caution">
    <text evidence="1">The sequence shown here is derived from an EMBL/GenBank/DDBJ whole genome shotgun (WGS) entry which is preliminary data.</text>
</comment>
<proteinExistence type="predicted"/>
<evidence type="ECO:0000313" key="2">
    <source>
        <dbReference type="Proteomes" id="UP000542674"/>
    </source>
</evidence>
<name>A0A7W7T5S4_9PSEU</name>
<dbReference type="AlphaFoldDB" id="A0A7W7T5S4"/>
<dbReference type="Proteomes" id="UP000542674">
    <property type="component" value="Unassembled WGS sequence"/>
</dbReference>
<reference evidence="1 2" key="1">
    <citation type="submission" date="2020-08" db="EMBL/GenBank/DDBJ databases">
        <title>Sequencing the genomes of 1000 actinobacteria strains.</title>
        <authorList>
            <person name="Klenk H.-P."/>
        </authorList>
    </citation>
    <scope>NUCLEOTIDE SEQUENCE [LARGE SCALE GENOMIC DNA]</scope>
    <source>
        <strain evidence="1 2">DSM 45084</strain>
    </source>
</reference>
<sequence>MTKDNLWKEAGVSRATMNRARLVLAKWDARVAECGGLTPGEARKNDEGTKLREQLADKTRECTESYGKLDVAATAIAALHHDNVLPRQELGRGGEVVPLDARHDVRE</sequence>
<evidence type="ECO:0000313" key="1">
    <source>
        <dbReference type="EMBL" id="MBB4966477.1"/>
    </source>
</evidence>